<dbReference type="InParanoid" id="A8XMX4"/>
<dbReference type="GO" id="GO:0004713">
    <property type="term" value="F:protein tyrosine kinase activity"/>
    <property type="evidence" value="ECO:0007669"/>
    <property type="project" value="InterPro"/>
</dbReference>
<dbReference type="HOGENOM" id="CLU_517041_0_0_1"/>
<evidence type="ECO:0000256" key="1">
    <source>
        <dbReference type="ARBA" id="ARBA00005843"/>
    </source>
</evidence>
<dbReference type="PANTHER" id="PTHR44329">
    <property type="entry name" value="SERINE/THREONINE-PROTEIN KINASE TNNI3K-RELATED"/>
    <property type="match status" value="1"/>
</dbReference>
<dbReference type="InterPro" id="IPR051681">
    <property type="entry name" value="Ser/Thr_Kinases-Pseudokinases"/>
</dbReference>
<evidence type="ECO:0000256" key="7">
    <source>
        <dbReference type="SAM" id="MobiDB-lite"/>
    </source>
</evidence>
<dbReference type="InterPro" id="IPR000719">
    <property type="entry name" value="Prot_kinase_dom"/>
</dbReference>
<dbReference type="GO" id="GO:0040026">
    <property type="term" value="P:positive regulation of vulval development"/>
    <property type="evidence" value="ECO:0007669"/>
    <property type="project" value="UniProtKB-ARBA"/>
</dbReference>
<dbReference type="InterPro" id="IPR020635">
    <property type="entry name" value="Tyr_kinase_cat_dom"/>
</dbReference>
<dbReference type="GO" id="GO:0051321">
    <property type="term" value="P:meiotic cell cycle"/>
    <property type="evidence" value="ECO:0007669"/>
    <property type="project" value="UniProtKB-KW"/>
</dbReference>
<evidence type="ECO:0000313" key="11">
    <source>
        <dbReference type="Proteomes" id="UP000008549"/>
    </source>
</evidence>
<dbReference type="PANTHER" id="PTHR44329:SF253">
    <property type="entry name" value="KINASE SUPPRESSOR OF RAS 2"/>
    <property type="match status" value="1"/>
</dbReference>
<dbReference type="WormBase" id="CBG15834a">
    <property type="protein sequence ID" value="CBP36487"/>
    <property type="gene ID" value="WBGene00035959"/>
    <property type="gene designation" value="Cbr-ksr-2"/>
</dbReference>
<comment type="similarity">
    <text evidence="1">Belongs to the protein kinase superfamily. TKL Ser/Thr protein kinase family.</text>
</comment>
<reference evidence="10 11" key="2">
    <citation type="journal article" date="2011" name="PLoS Genet.">
        <title>Caenorhabditis briggsae recombinant inbred line genotypes reveal inter-strain incompatibility and the evolution of recombination.</title>
        <authorList>
            <person name="Ross J.A."/>
            <person name="Koboldt D.C."/>
            <person name="Staisch J.E."/>
            <person name="Chamberlin H.M."/>
            <person name="Gupta B.P."/>
            <person name="Miller R.D."/>
            <person name="Baird S.E."/>
            <person name="Haag E.S."/>
        </authorList>
    </citation>
    <scope>NUCLEOTIDE SEQUENCE [LARGE SCALE GENOMIC DNA]</scope>
    <source>
        <strain evidence="10 11">AF16</strain>
    </source>
</reference>
<dbReference type="PROSITE" id="PS50011">
    <property type="entry name" value="PROTEIN_KINASE_DOM"/>
    <property type="match status" value="1"/>
</dbReference>
<evidence type="ECO:0000256" key="6">
    <source>
        <dbReference type="PROSITE-ProRule" id="PRU10141"/>
    </source>
</evidence>
<dbReference type="PROSITE" id="PS00107">
    <property type="entry name" value="PROTEIN_KINASE_ATP"/>
    <property type="match status" value="1"/>
</dbReference>
<dbReference type="AlphaFoldDB" id="A8XMX4"/>
<feature type="binding site" evidence="6">
    <location>
        <position position="319"/>
    </location>
    <ligand>
        <name>ATP</name>
        <dbReference type="ChEBI" id="CHEBI:30616"/>
    </ligand>
</feature>
<keyword evidence="5" id="KW-0469">Meiosis</keyword>
<protein>
    <submittedName>
        <fullName evidence="10">Protein CBR-KSR-2</fullName>
    </submittedName>
</protein>
<organism evidence="10 11">
    <name type="scientific">Caenorhabditis briggsae</name>
    <dbReference type="NCBI Taxonomy" id="6238"/>
    <lineage>
        <taxon>Eukaryota</taxon>
        <taxon>Metazoa</taxon>
        <taxon>Ecdysozoa</taxon>
        <taxon>Nematoda</taxon>
        <taxon>Chromadorea</taxon>
        <taxon>Rhabditida</taxon>
        <taxon>Rhabditina</taxon>
        <taxon>Rhabditomorpha</taxon>
        <taxon>Rhabditoidea</taxon>
        <taxon>Rhabditidae</taxon>
        <taxon>Peloderinae</taxon>
        <taxon>Caenorhabditis</taxon>
    </lineage>
</organism>
<gene>
    <name evidence="12" type="primary">ksr-2</name>
    <name evidence="10" type="synonym">Cbr-ksr-2</name>
    <name evidence="12" type="ORF">CBG15834</name>
    <name evidence="10" type="ORF">CBG_15834</name>
</gene>
<evidence type="ECO:0000256" key="3">
    <source>
        <dbReference type="ARBA" id="ARBA00022771"/>
    </source>
</evidence>
<keyword evidence="2" id="KW-0479">Metal-binding</keyword>
<keyword evidence="4" id="KW-0862">Zinc</keyword>
<dbReference type="GO" id="GO:0005524">
    <property type="term" value="F:ATP binding"/>
    <property type="evidence" value="ECO:0007669"/>
    <property type="project" value="UniProtKB-UniRule"/>
</dbReference>
<sequence length="589" mass="67884">MSDEKKKKRWGKSRISDESTENFSKIFRFSLMSQTSFLSWRRSSTGGSISRTSTSSATTSSIFTPAFPLNHNFNNNKSQNQKTSTTSALPSGSYDPPASAPARIPVIHSLVKSKSKFRQCDVCERYFIFDFVRRQHSDDVFACSVCGIRVHKACMQQLGDDCFVTSEVIRQVVEKAIEQNNKQKWEAVEATPPSNRVIVTSPTECSIENLASLQQLPECSEDWQKSVHKSGSFNNNLPVTPRMATTTMTATSTMEDVRTLEDVTYHSEYENTSDDYEKELMQWRDITIQLSDVHVKGRIGDGRFGTVHIAEYHGDAAVKFVNMNYLKEEAERMDVFTQEIVTAYKNSRHEHIALFYGYVVDPPTNTYAIVTNFYQHKTLYHRIHEATEDYEQSWTFQISLQICQAMSYLHRRKILHRDLRSKNILLDNPNRVVVADFALMKLERLAHPKRDYTLCIPNHWLDYLAPEVASYLILDSRGEFMLQEELPFTGDTDVYSFGTIFYELLLRRMPTGCDSWEQKLYAKMSGQKATLQIRFDPKLHELLMSCWATTAEKRPTFAYIVKRITSMMPRNKESAKAKRRSTAHENPLF</sequence>
<keyword evidence="6" id="KW-0067">ATP-binding</keyword>
<dbReference type="GO" id="GO:0005737">
    <property type="term" value="C:cytoplasm"/>
    <property type="evidence" value="ECO:0000318"/>
    <property type="project" value="GO_Central"/>
</dbReference>
<dbReference type="Gene3D" id="1.10.510.10">
    <property type="entry name" value="Transferase(Phosphotransferase) domain 1"/>
    <property type="match status" value="1"/>
</dbReference>
<dbReference type="InterPro" id="IPR008266">
    <property type="entry name" value="Tyr_kinase_AS"/>
</dbReference>
<keyword evidence="6" id="KW-0547">Nucleotide-binding</keyword>
<dbReference type="EMBL" id="HE600911">
    <property type="protein sequence ID" value="CAP33999.2"/>
    <property type="molecule type" value="Genomic_DNA"/>
</dbReference>
<dbReference type="eggNOG" id="KOG0193">
    <property type="taxonomic scope" value="Eukaryota"/>
</dbReference>
<evidence type="ECO:0000259" key="9">
    <source>
        <dbReference type="PROSITE" id="PS50081"/>
    </source>
</evidence>
<dbReference type="Gene3D" id="3.30.200.20">
    <property type="entry name" value="Phosphorylase Kinase, domain 1"/>
    <property type="match status" value="1"/>
</dbReference>
<evidence type="ECO:0000256" key="2">
    <source>
        <dbReference type="ARBA" id="ARBA00022723"/>
    </source>
</evidence>
<dbReference type="GO" id="GO:0008270">
    <property type="term" value="F:zinc ion binding"/>
    <property type="evidence" value="ECO:0007669"/>
    <property type="project" value="UniProtKB-KW"/>
</dbReference>
<feature type="compositionally biased region" description="Low complexity" evidence="7">
    <location>
        <begin position="74"/>
        <end position="87"/>
    </location>
</feature>
<dbReference type="GO" id="GO:0002119">
    <property type="term" value="P:nematode larval development"/>
    <property type="evidence" value="ECO:0007669"/>
    <property type="project" value="UniProtKB-ARBA"/>
</dbReference>
<evidence type="ECO:0000313" key="12">
    <source>
        <dbReference type="WormBase" id="CBG15834a"/>
    </source>
</evidence>
<dbReference type="InterPro" id="IPR002219">
    <property type="entry name" value="PKC_DAG/PE"/>
</dbReference>
<keyword evidence="11" id="KW-1185">Reference proteome</keyword>
<accession>A8XMX4</accession>
<dbReference type="InterPro" id="IPR001245">
    <property type="entry name" value="Ser-Thr/Tyr_kinase_cat_dom"/>
</dbReference>
<dbReference type="SMART" id="SM00219">
    <property type="entry name" value="TyrKc"/>
    <property type="match status" value="1"/>
</dbReference>
<dbReference type="InterPro" id="IPR011009">
    <property type="entry name" value="Kinase-like_dom_sf"/>
</dbReference>
<dbReference type="PROSITE" id="PS50081">
    <property type="entry name" value="ZF_DAG_PE_2"/>
    <property type="match status" value="1"/>
</dbReference>
<reference evidence="10 11" key="1">
    <citation type="journal article" date="2003" name="PLoS Biol.">
        <title>The genome sequence of Caenorhabditis briggsae: a platform for comparative genomics.</title>
        <authorList>
            <person name="Stein L.D."/>
            <person name="Bao Z."/>
            <person name="Blasiar D."/>
            <person name="Blumenthal T."/>
            <person name="Brent M.R."/>
            <person name="Chen N."/>
            <person name="Chinwalla A."/>
            <person name="Clarke L."/>
            <person name="Clee C."/>
            <person name="Coghlan A."/>
            <person name="Coulson A."/>
            <person name="D'Eustachio P."/>
            <person name="Fitch D.H."/>
            <person name="Fulton L.A."/>
            <person name="Fulton R.E."/>
            <person name="Griffiths-Jones S."/>
            <person name="Harris T.W."/>
            <person name="Hillier L.W."/>
            <person name="Kamath R."/>
            <person name="Kuwabara P.E."/>
            <person name="Mardis E.R."/>
            <person name="Marra M.A."/>
            <person name="Miner T.L."/>
            <person name="Minx P."/>
            <person name="Mullikin J.C."/>
            <person name="Plumb R.W."/>
            <person name="Rogers J."/>
            <person name="Schein J.E."/>
            <person name="Sohrmann M."/>
            <person name="Spieth J."/>
            <person name="Stajich J.E."/>
            <person name="Wei C."/>
            <person name="Willey D."/>
            <person name="Wilson R.K."/>
            <person name="Durbin R."/>
            <person name="Waterston R.H."/>
        </authorList>
    </citation>
    <scope>NUCLEOTIDE SEQUENCE [LARGE SCALE GENOMIC DNA]</scope>
    <source>
        <strain evidence="10 11">AF16</strain>
    </source>
</reference>
<evidence type="ECO:0000313" key="10">
    <source>
        <dbReference type="EMBL" id="CAP33999.2"/>
    </source>
</evidence>
<dbReference type="CDD" id="cd00029">
    <property type="entry name" value="C1"/>
    <property type="match status" value="1"/>
</dbReference>
<dbReference type="FunFam" id="1.10.510.10:FF:001304">
    <property type="entry name" value="Kinase suppressor of Ras 2"/>
    <property type="match status" value="1"/>
</dbReference>
<evidence type="ECO:0000259" key="8">
    <source>
        <dbReference type="PROSITE" id="PS50011"/>
    </source>
</evidence>
<name>A8XMX4_CAEBR</name>
<dbReference type="Pfam" id="PF07714">
    <property type="entry name" value="PK_Tyr_Ser-Thr"/>
    <property type="match status" value="1"/>
</dbReference>
<dbReference type="FunFam" id="3.30.200.20:FF:000911">
    <property type="entry name" value="Protein CBR-KSR-1"/>
    <property type="match status" value="1"/>
</dbReference>
<dbReference type="STRING" id="6238.A8XMX4"/>
<dbReference type="OMA" id="AHENPLF"/>
<dbReference type="SUPFAM" id="SSF56112">
    <property type="entry name" value="Protein kinase-like (PK-like)"/>
    <property type="match status" value="1"/>
</dbReference>
<evidence type="ECO:0000256" key="5">
    <source>
        <dbReference type="ARBA" id="ARBA00023254"/>
    </source>
</evidence>
<dbReference type="GO" id="GO:0004672">
    <property type="term" value="F:protein kinase activity"/>
    <property type="evidence" value="ECO:0000318"/>
    <property type="project" value="GO_Central"/>
</dbReference>
<dbReference type="GO" id="GO:0007265">
    <property type="term" value="P:Ras protein signal transduction"/>
    <property type="evidence" value="ECO:0000318"/>
    <property type="project" value="GO_Central"/>
</dbReference>
<dbReference type="InterPro" id="IPR017441">
    <property type="entry name" value="Protein_kinase_ATP_BS"/>
</dbReference>
<dbReference type="PROSITE" id="PS00109">
    <property type="entry name" value="PROTEIN_KINASE_TYR"/>
    <property type="match status" value="1"/>
</dbReference>
<feature type="domain" description="Phorbol-ester/DAG-type" evidence="9">
    <location>
        <begin position="107"/>
        <end position="162"/>
    </location>
</feature>
<dbReference type="SUPFAM" id="SSF57889">
    <property type="entry name" value="Cysteine-rich domain"/>
    <property type="match status" value="1"/>
</dbReference>
<keyword evidence="3" id="KW-0863">Zinc-finger</keyword>
<dbReference type="Proteomes" id="UP000008549">
    <property type="component" value="Unassembled WGS sequence"/>
</dbReference>
<feature type="region of interest" description="Disordered" evidence="7">
    <location>
        <begin position="70"/>
        <end position="99"/>
    </location>
</feature>
<dbReference type="FunCoup" id="A8XMX4">
    <property type="interactions" value="99"/>
</dbReference>
<evidence type="ECO:0000256" key="4">
    <source>
        <dbReference type="ARBA" id="ARBA00022833"/>
    </source>
</evidence>
<dbReference type="Gene3D" id="3.30.60.20">
    <property type="match status" value="1"/>
</dbReference>
<feature type="domain" description="Protein kinase" evidence="8">
    <location>
        <begin position="293"/>
        <end position="568"/>
    </location>
</feature>
<dbReference type="InterPro" id="IPR046349">
    <property type="entry name" value="C1-like_sf"/>
</dbReference>
<proteinExistence type="inferred from homology"/>